<evidence type="ECO:0000313" key="3">
    <source>
        <dbReference type="Proteomes" id="UP000281406"/>
    </source>
</evidence>
<evidence type="ECO:0000256" key="1">
    <source>
        <dbReference type="SAM" id="MobiDB-lite"/>
    </source>
</evidence>
<dbReference type="OrthoDB" id="25165at2759"/>
<comment type="caution">
    <text evidence="2">The sequence shown here is derived from an EMBL/GenBank/DDBJ whole genome shotgun (WGS) entry which is preliminary data.</text>
</comment>
<gene>
    <name evidence="2" type="ORF">DPX16_21569</name>
</gene>
<feature type="compositionally biased region" description="Basic and acidic residues" evidence="1">
    <location>
        <begin position="7"/>
        <end position="31"/>
    </location>
</feature>
<feature type="region of interest" description="Disordered" evidence="1">
    <location>
        <begin position="139"/>
        <end position="159"/>
    </location>
</feature>
<feature type="region of interest" description="Disordered" evidence="1">
    <location>
        <begin position="1"/>
        <end position="34"/>
    </location>
</feature>
<evidence type="ECO:0008006" key="4">
    <source>
        <dbReference type="Google" id="ProtNLM"/>
    </source>
</evidence>
<dbReference type="EMBL" id="RJVU01073134">
    <property type="protein sequence ID" value="ROI26626.1"/>
    <property type="molecule type" value="Genomic_DNA"/>
</dbReference>
<dbReference type="Proteomes" id="UP000281406">
    <property type="component" value="Unassembled WGS sequence"/>
</dbReference>
<dbReference type="AlphaFoldDB" id="A0A3N0XH44"/>
<keyword evidence="3" id="KW-1185">Reference proteome</keyword>
<dbReference type="SUPFAM" id="SSF52833">
    <property type="entry name" value="Thioredoxin-like"/>
    <property type="match status" value="1"/>
</dbReference>
<accession>A0A3N0XH44</accession>
<protein>
    <recommendedName>
        <fullName evidence="4">Selenoprotein M</fullName>
    </recommendedName>
</protein>
<reference evidence="2 3" key="1">
    <citation type="submission" date="2018-10" db="EMBL/GenBank/DDBJ databases">
        <title>Genome assembly for a Yunnan-Guizhou Plateau 3E fish, Anabarilius grahami (Regan), and its evolutionary and genetic applications.</title>
        <authorList>
            <person name="Jiang W."/>
        </authorList>
    </citation>
    <scope>NUCLEOTIDE SEQUENCE [LARGE SCALE GENOMIC DNA]</scope>
    <source>
        <strain evidence="2">AG-KIZ</strain>
        <tissue evidence="2">Muscle</tissue>
    </source>
</reference>
<sequence length="159" mass="17445">MLSLEKNNGEGGEKEKGKKTRGEDESPKDPAEEMAPAHYVCSWRTACWETDGSNACVCAADLIYGEVSHPKRSMWLTLAALLTLSATGRSAENGSESSAVEEKLVIARGILMVVPVKKMKADEISSLLDSLGFYKRSQKGEEVPEEFKHFPLNAPRDEL</sequence>
<proteinExistence type="predicted"/>
<evidence type="ECO:0000313" key="2">
    <source>
        <dbReference type="EMBL" id="ROI26626.1"/>
    </source>
</evidence>
<dbReference type="InterPro" id="IPR038219">
    <property type="entry name" value="Sep15/SelM_sf"/>
</dbReference>
<name>A0A3N0XH44_ANAGA</name>
<organism evidence="2 3">
    <name type="scientific">Anabarilius grahami</name>
    <name type="common">Kanglang fish</name>
    <name type="synonym">Barilius grahami</name>
    <dbReference type="NCBI Taxonomy" id="495550"/>
    <lineage>
        <taxon>Eukaryota</taxon>
        <taxon>Metazoa</taxon>
        <taxon>Chordata</taxon>
        <taxon>Craniata</taxon>
        <taxon>Vertebrata</taxon>
        <taxon>Euteleostomi</taxon>
        <taxon>Actinopterygii</taxon>
        <taxon>Neopterygii</taxon>
        <taxon>Teleostei</taxon>
        <taxon>Ostariophysi</taxon>
        <taxon>Cypriniformes</taxon>
        <taxon>Xenocyprididae</taxon>
        <taxon>Xenocypridinae</taxon>
        <taxon>Xenocypridinae incertae sedis</taxon>
        <taxon>Anabarilius</taxon>
    </lineage>
</organism>
<dbReference type="InterPro" id="IPR036249">
    <property type="entry name" value="Thioredoxin-like_sf"/>
</dbReference>
<dbReference type="Gene3D" id="3.40.30.50">
    <property type="entry name" value="Sep15/SelM thioredoxin-like domain, active-site redox motif"/>
    <property type="match status" value="1"/>
</dbReference>